<evidence type="ECO:0000256" key="1">
    <source>
        <dbReference type="SAM" id="MobiDB-lite"/>
    </source>
</evidence>
<name>A0ABR4CQ71_9HELO</name>
<dbReference type="Proteomes" id="UP001595075">
    <property type="component" value="Unassembled WGS sequence"/>
</dbReference>
<proteinExistence type="predicted"/>
<organism evidence="2 3">
    <name type="scientific">Oculimacula yallundae</name>
    <dbReference type="NCBI Taxonomy" id="86028"/>
    <lineage>
        <taxon>Eukaryota</taxon>
        <taxon>Fungi</taxon>
        <taxon>Dikarya</taxon>
        <taxon>Ascomycota</taxon>
        <taxon>Pezizomycotina</taxon>
        <taxon>Leotiomycetes</taxon>
        <taxon>Helotiales</taxon>
        <taxon>Ploettnerulaceae</taxon>
        <taxon>Oculimacula</taxon>
    </lineage>
</organism>
<feature type="compositionally biased region" description="Polar residues" evidence="1">
    <location>
        <begin position="83"/>
        <end position="97"/>
    </location>
</feature>
<feature type="region of interest" description="Disordered" evidence="1">
    <location>
        <begin position="44"/>
        <end position="103"/>
    </location>
</feature>
<evidence type="ECO:0000313" key="3">
    <source>
        <dbReference type="Proteomes" id="UP001595075"/>
    </source>
</evidence>
<feature type="compositionally biased region" description="Polar residues" evidence="1">
    <location>
        <begin position="44"/>
        <end position="56"/>
    </location>
</feature>
<reference evidence="2 3" key="1">
    <citation type="journal article" date="2024" name="Commun. Biol.">
        <title>Comparative genomic analysis of thermophilic fungi reveals convergent evolutionary adaptations and gene losses.</title>
        <authorList>
            <person name="Steindorff A.S."/>
            <person name="Aguilar-Pontes M.V."/>
            <person name="Robinson A.J."/>
            <person name="Andreopoulos B."/>
            <person name="LaButti K."/>
            <person name="Kuo A."/>
            <person name="Mondo S."/>
            <person name="Riley R."/>
            <person name="Otillar R."/>
            <person name="Haridas S."/>
            <person name="Lipzen A."/>
            <person name="Grimwood J."/>
            <person name="Schmutz J."/>
            <person name="Clum A."/>
            <person name="Reid I.D."/>
            <person name="Moisan M.C."/>
            <person name="Butler G."/>
            <person name="Nguyen T.T.M."/>
            <person name="Dewar K."/>
            <person name="Conant G."/>
            <person name="Drula E."/>
            <person name="Henrissat B."/>
            <person name="Hansel C."/>
            <person name="Singer S."/>
            <person name="Hutchinson M.I."/>
            <person name="de Vries R.P."/>
            <person name="Natvig D.O."/>
            <person name="Powell A.J."/>
            <person name="Tsang A."/>
            <person name="Grigoriev I.V."/>
        </authorList>
    </citation>
    <scope>NUCLEOTIDE SEQUENCE [LARGE SCALE GENOMIC DNA]</scope>
    <source>
        <strain evidence="2 3">CBS 494.80</strain>
    </source>
</reference>
<comment type="caution">
    <text evidence="2">The sequence shown here is derived from an EMBL/GenBank/DDBJ whole genome shotgun (WGS) entry which is preliminary data.</text>
</comment>
<accession>A0ABR4CQ71</accession>
<dbReference type="EMBL" id="JAZHXI010000005">
    <property type="protein sequence ID" value="KAL2071194.1"/>
    <property type="molecule type" value="Genomic_DNA"/>
</dbReference>
<gene>
    <name evidence="2" type="ORF">VTL71DRAFT_12429</name>
</gene>
<evidence type="ECO:0000313" key="2">
    <source>
        <dbReference type="EMBL" id="KAL2071194.1"/>
    </source>
</evidence>
<protein>
    <submittedName>
        <fullName evidence="2">Uncharacterized protein</fullName>
    </submittedName>
</protein>
<keyword evidence="3" id="KW-1185">Reference proteome</keyword>
<sequence>MSSGSMARVVMRFSNAQTMQLRNMPRISSYGLLRSRWLSISTQSPKIQRFSTSTAVQNAQSQHPPPPPQQNTAPPSKLEQATDRTQTAKPSTGSDSSAGAKRDKASSVLFWIGGVGVIYAGWRLERRFWRGEAVPRVGV</sequence>